<evidence type="ECO:0000313" key="7">
    <source>
        <dbReference type="EMBL" id="GAG55497.1"/>
    </source>
</evidence>
<dbReference type="SUPFAM" id="SSF88688">
    <property type="entry name" value="Families 57/38 glycoside transferase middle domain"/>
    <property type="match status" value="1"/>
</dbReference>
<sequence>KILYKHPTTKFTIHNSGILLEWIAKKHPEYISILKEMVDRGQVEIKTGGFYEPILPIIPDEDRYVQIEKLTKYIEELTGYVPTGMWLTERVWEPHLAQVLSKAKIKHVSVDESHFKLTGFSKQQLRGYFITEEQNNKLAIFPISKDLRYLIPFSPVSKIIDYFKEIASENKRNLVVLDDDGEKFGGWPNTHKWIYEDEWLEQFLTALESESSWIKLYTFSEFMEKFPPLGRVYLPTASYPEMLEWSGGFWRNYLVKYPEINNMQKKMFYLSKWAREVGNKKAYEHVLASQCNDVYWHGIFGGVYIQSMKMALYRHMIEAERLLEEQSHNNEMFLNKKVFDFNLDGHDEVILSNKFLGVYITPYNGGTVFELDYKPKPFNLIATLARREESYHKTIKEKAKENKSKESEIKEDEFRGSKTEEKEEGITTIHHTEALKGEDLKKFLNYDKCPNYSFRNYILPNDTNIDSFQRREAQQFGNFANGVYSFQLIENGVKLNREERIFIQGNESFINI</sequence>
<feature type="domain" description="Alpha-amylase/4-alpha-glucanotransferase central" evidence="5">
    <location>
        <begin position="248"/>
        <end position="323"/>
    </location>
</feature>
<dbReference type="EMBL" id="BART01002029">
    <property type="protein sequence ID" value="GAG55497.1"/>
    <property type="molecule type" value="Genomic_DNA"/>
</dbReference>
<feature type="non-terminal residue" evidence="7">
    <location>
        <position position="1"/>
    </location>
</feature>
<feature type="region of interest" description="Disordered" evidence="3">
    <location>
        <begin position="395"/>
        <end position="423"/>
    </location>
</feature>
<feature type="domain" description="Alpha-amylase/4-alpha-glucanotransferase C-terminal" evidence="6">
    <location>
        <begin position="340"/>
        <end position="498"/>
    </location>
</feature>
<dbReference type="AlphaFoldDB" id="X0ZB83"/>
<evidence type="ECO:0008006" key="8">
    <source>
        <dbReference type="Google" id="ProtNLM"/>
    </source>
</evidence>
<dbReference type="Gene3D" id="3.20.110.20">
    <property type="match status" value="1"/>
</dbReference>
<dbReference type="InterPro" id="IPR011330">
    <property type="entry name" value="Glyco_hydro/deAcase_b/a-brl"/>
</dbReference>
<evidence type="ECO:0000256" key="3">
    <source>
        <dbReference type="SAM" id="MobiDB-lite"/>
    </source>
</evidence>
<dbReference type="SUPFAM" id="SSF74650">
    <property type="entry name" value="Galactose mutarotase-like"/>
    <property type="match status" value="1"/>
</dbReference>
<feature type="domain" description="Glycoside hydrolase family 57 N-terminal" evidence="4">
    <location>
        <begin position="5"/>
        <end position="235"/>
    </location>
</feature>
<gene>
    <name evidence="7" type="ORF">S01H4_06532</name>
</gene>
<feature type="non-terminal residue" evidence="7">
    <location>
        <position position="512"/>
    </location>
</feature>
<dbReference type="InterPro" id="IPR011013">
    <property type="entry name" value="Gal_mutarotase_sf_dom"/>
</dbReference>
<dbReference type="InterPro" id="IPR015178">
    <property type="entry name" value="A-amylase/a-glucTrfase_central"/>
</dbReference>
<name>X0ZB83_9ZZZZ</name>
<dbReference type="PANTHER" id="PTHR36306">
    <property type="entry name" value="ALPHA-AMYLASE-RELATED-RELATED"/>
    <property type="match status" value="1"/>
</dbReference>
<accession>X0ZB83</accession>
<keyword evidence="2" id="KW-0119">Carbohydrate metabolism</keyword>
<evidence type="ECO:0000259" key="4">
    <source>
        <dbReference type="Pfam" id="PF03065"/>
    </source>
</evidence>
<dbReference type="InterPro" id="IPR052046">
    <property type="entry name" value="GH57_Enzymes"/>
</dbReference>
<dbReference type="Gene3D" id="2.70.98.10">
    <property type="match status" value="1"/>
</dbReference>
<protein>
    <recommendedName>
        <fullName evidence="8">Glycoside hydrolase family 57 N-terminal domain-containing protein</fullName>
    </recommendedName>
</protein>
<dbReference type="InterPro" id="IPR014718">
    <property type="entry name" value="GH-type_carb-bd"/>
</dbReference>
<dbReference type="Pfam" id="PF09094">
    <property type="entry name" value="AmyA-A_glucT_m"/>
    <property type="match status" value="1"/>
</dbReference>
<organism evidence="7">
    <name type="scientific">marine sediment metagenome</name>
    <dbReference type="NCBI Taxonomy" id="412755"/>
    <lineage>
        <taxon>unclassified sequences</taxon>
        <taxon>metagenomes</taxon>
        <taxon>ecological metagenomes</taxon>
    </lineage>
</organism>
<evidence type="ECO:0000256" key="1">
    <source>
        <dbReference type="ARBA" id="ARBA00006821"/>
    </source>
</evidence>
<dbReference type="PANTHER" id="PTHR36306:SF1">
    <property type="entry name" value="ALPHA-AMYLASE-RELATED"/>
    <property type="match status" value="1"/>
</dbReference>
<comment type="similarity">
    <text evidence="1">Belongs to the glycosyl hydrolase 57 family.</text>
</comment>
<dbReference type="InterPro" id="IPR015179">
    <property type="entry name" value="A-amylase/a-glucTrfase_C"/>
</dbReference>
<dbReference type="Pfam" id="PF09095">
    <property type="entry name" value="AmyA-gluTrfs_C"/>
    <property type="match status" value="1"/>
</dbReference>
<dbReference type="SUPFAM" id="SSF88713">
    <property type="entry name" value="Glycoside hydrolase/deacetylase"/>
    <property type="match status" value="1"/>
</dbReference>
<comment type="caution">
    <text evidence="7">The sequence shown here is derived from an EMBL/GenBank/DDBJ whole genome shotgun (WGS) entry which is preliminary data.</text>
</comment>
<dbReference type="Pfam" id="PF03065">
    <property type="entry name" value="Glyco_hydro_57"/>
    <property type="match status" value="1"/>
</dbReference>
<reference evidence="7" key="1">
    <citation type="journal article" date="2014" name="Front. Microbiol.">
        <title>High frequency of phylogenetically diverse reductive dehalogenase-homologous genes in deep subseafloor sedimentary metagenomes.</title>
        <authorList>
            <person name="Kawai M."/>
            <person name="Futagami T."/>
            <person name="Toyoda A."/>
            <person name="Takaki Y."/>
            <person name="Nishi S."/>
            <person name="Hori S."/>
            <person name="Arai W."/>
            <person name="Tsubouchi T."/>
            <person name="Morono Y."/>
            <person name="Uchiyama I."/>
            <person name="Ito T."/>
            <person name="Fujiyama A."/>
            <person name="Inagaki F."/>
            <person name="Takami H."/>
        </authorList>
    </citation>
    <scope>NUCLEOTIDE SEQUENCE</scope>
    <source>
        <strain evidence="7">Expedition CK06-06</strain>
    </source>
</reference>
<evidence type="ECO:0000259" key="5">
    <source>
        <dbReference type="Pfam" id="PF09094"/>
    </source>
</evidence>
<dbReference type="GO" id="GO:0003824">
    <property type="term" value="F:catalytic activity"/>
    <property type="evidence" value="ECO:0007669"/>
    <property type="project" value="InterPro"/>
</dbReference>
<evidence type="ECO:0000259" key="6">
    <source>
        <dbReference type="Pfam" id="PF09095"/>
    </source>
</evidence>
<dbReference type="GO" id="GO:0030246">
    <property type="term" value="F:carbohydrate binding"/>
    <property type="evidence" value="ECO:0007669"/>
    <property type="project" value="InterPro"/>
</dbReference>
<dbReference type="GO" id="GO:0005975">
    <property type="term" value="P:carbohydrate metabolic process"/>
    <property type="evidence" value="ECO:0007669"/>
    <property type="project" value="InterPro"/>
</dbReference>
<proteinExistence type="inferred from homology"/>
<dbReference type="InterPro" id="IPR028995">
    <property type="entry name" value="Glyco_hydro_57/38_cen_sf"/>
</dbReference>
<dbReference type="InterPro" id="IPR004300">
    <property type="entry name" value="Glyco_hydro_57_N"/>
</dbReference>
<evidence type="ECO:0000256" key="2">
    <source>
        <dbReference type="ARBA" id="ARBA00023277"/>
    </source>
</evidence>